<dbReference type="GO" id="GO:0016491">
    <property type="term" value="F:oxidoreductase activity"/>
    <property type="evidence" value="ECO:0007669"/>
    <property type="project" value="UniProtKB-KW"/>
</dbReference>
<evidence type="ECO:0000256" key="3">
    <source>
        <dbReference type="ARBA" id="ARBA00023002"/>
    </source>
</evidence>
<organism evidence="4 5">
    <name type="scientific">Arthrobotrys flagrans</name>
    <name type="common">Nematode-trapping fungus</name>
    <name type="synonym">Trichothecium flagrans</name>
    <dbReference type="NCBI Taxonomy" id="97331"/>
    <lineage>
        <taxon>Eukaryota</taxon>
        <taxon>Fungi</taxon>
        <taxon>Dikarya</taxon>
        <taxon>Ascomycota</taxon>
        <taxon>Pezizomycotina</taxon>
        <taxon>Orbiliomycetes</taxon>
        <taxon>Orbiliales</taxon>
        <taxon>Orbiliaceae</taxon>
        <taxon>Arthrobotrys</taxon>
    </lineage>
</organism>
<keyword evidence="3" id="KW-0560">Oxidoreductase</keyword>
<comment type="similarity">
    <text evidence="1">Belongs to the short-chain dehydrogenases/reductases (SDR) family.</text>
</comment>
<evidence type="ECO:0000256" key="2">
    <source>
        <dbReference type="ARBA" id="ARBA00022857"/>
    </source>
</evidence>
<reference evidence="4 5" key="1">
    <citation type="submission" date="2019-01" db="EMBL/GenBank/DDBJ databases">
        <title>Intercellular communication is required for trap formation in the nematode-trapping fungus Duddingtonia flagrans.</title>
        <authorList>
            <person name="Youssar L."/>
            <person name="Wernet V."/>
            <person name="Hensel N."/>
            <person name="Hildebrandt H.-G."/>
            <person name="Fischer R."/>
        </authorList>
    </citation>
    <scope>NUCLEOTIDE SEQUENCE [LARGE SCALE GENOMIC DNA]</scope>
    <source>
        <strain evidence="4 5">CBS H-5679</strain>
    </source>
</reference>
<dbReference type="PANTHER" id="PTHR24320">
    <property type="entry name" value="RETINOL DEHYDROGENASE"/>
    <property type="match status" value="1"/>
</dbReference>
<dbReference type="Pfam" id="PF00106">
    <property type="entry name" value="adh_short"/>
    <property type="match status" value="1"/>
</dbReference>
<gene>
    <name evidence="4" type="ORF">DFL_002610</name>
</gene>
<evidence type="ECO:0000256" key="1">
    <source>
        <dbReference type="ARBA" id="ARBA00006484"/>
    </source>
</evidence>
<dbReference type="STRING" id="97331.A0A437AAZ1"/>
<dbReference type="InterPro" id="IPR002347">
    <property type="entry name" value="SDR_fam"/>
</dbReference>
<comment type="caution">
    <text evidence="4">The sequence shown here is derived from an EMBL/GenBank/DDBJ whole genome shotgun (WGS) entry which is preliminary data.</text>
</comment>
<dbReference type="SUPFAM" id="SSF51735">
    <property type="entry name" value="NAD(P)-binding Rossmann-fold domains"/>
    <property type="match status" value="1"/>
</dbReference>
<keyword evidence="2" id="KW-0521">NADP</keyword>
<keyword evidence="5" id="KW-1185">Reference proteome</keyword>
<dbReference type="Gene3D" id="3.40.50.720">
    <property type="entry name" value="NAD(P)-binding Rossmann-like Domain"/>
    <property type="match status" value="1"/>
</dbReference>
<proteinExistence type="inferred from homology"/>
<name>A0A437AAZ1_ARTFL</name>
<dbReference type="Proteomes" id="UP000283090">
    <property type="component" value="Unassembled WGS sequence"/>
</dbReference>
<protein>
    <submittedName>
        <fullName evidence="4">Uncharacterized protein</fullName>
    </submittedName>
</protein>
<dbReference type="RefSeq" id="XP_067493968.1">
    <property type="nucleotide sequence ID" value="XM_067631422.1"/>
</dbReference>
<accession>A0A437AAZ1</accession>
<dbReference type="EMBL" id="SAEB01000003">
    <property type="protein sequence ID" value="RVD88424.1"/>
    <property type="molecule type" value="Genomic_DNA"/>
</dbReference>
<sequence>MAPRIPSIPSSTDLSGQSVLVTGGNTGIGFENARQFLQLKASPVYLGIRNLEKGEEAKKILLNDPEVKKKNPGAVVELYQVDLASFDSIADFAQKFREVKKLNIAVLNAGVSFFKYIPTSDGYETVLQVNYLSNALLATHLLPLLKAGAAATGKPSHLAFVSSSMQHMTSLKKNTIKPDENIIDWFNDKANFGMDRYNVSKLLLTGFTNELASKVDTNQVIINSMCPGLVATNFDNNSPWYLKYLMKGVRSLMARTPSEGARALTLAATTGTEGNGKYYSDGKEAPSAALLLTEDGKIFQKKLWDQTLERIQKLDPTSPPPI</sequence>
<dbReference type="AlphaFoldDB" id="A0A437AAZ1"/>
<evidence type="ECO:0000313" key="5">
    <source>
        <dbReference type="Proteomes" id="UP000283090"/>
    </source>
</evidence>
<dbReference type="PRINTS" id="PR00081">
    <property type="entry name" value="GDHRDH"/>
</dbReference>
<dbReference type="OrthoDB" id="542013at2759"/>
<evidence type="ECO:0000313" key="4">
    <source>
        <dbReference type="EMBL" id="RVD88424.1"/>
    </source>
</evidence>
<dbReference type="PANTHER" id="PTHR24320:SF252">
    <property type="entry name" value="DEHYDROGENASE_REDUCTASE FAMILY PROTEIN, PUTATIVE (AFU_ORTHOLOGUE AFUA_3G08550)-RELATED"/>
    <property type="match status" value="1"/>
</dbReference>
<dbReference type="InterPro" id="IPR036291">
    <property type="entry name" value="NAD(P)-bd_dom_sf"/>
</dbReference>
<dbReference type="VEuPathDB" id="FungiDB:DFL_002610"/>
<dbReference type="GeneID" id="93584921"/>